<evidence type="ECO:0000313" key="2">
    <source>
        <dbReference type="Proteomes" id="UP000199051"/>
    </source>
</evidence>
<organism evidence="1 2">
    <name type="scientific">Actinokineospora terrae</name>
    <dbReference type="NCBI Taxonomy" id="155974"/>
    <lineage>
        <taxon>Bacteria</taxon>
        <taxon>Bacillati</taxon>
        <taxon>Actinomycetota</taxon>
        <taxon>Actinomycetes</taxon>
        <taxon>Pseudonocardiales</taxon>
        <taxon>Pseudonocardiaceae</taxon>
        <taxon>Actinokineospora</taxon>
    </lineage>
</organism>
<protein>
    <submittedName>
        <fullName evidence="1">Uncharacterized protein</fullName>
    </submittedName>
</protein>
<keyword evidence="2" id="KW-1185">Reference proteome</keyword>
<accession>A0A1H9RUD3</accession>
<evidence type="ECO:0000313" key="1">
    <source>
        <dbReference type="EMBL" id="SER76257.1"/>
    </source>
</evidence>
<reference evidence="2" key="1">
    <citation type="submission" date="2016-10" db="EMBL/GenBank/DDBJ databases">
        <authorList>
            <person name="Varghese N."/>
            <person name="Submissions S."/>
        </authorList>
    </citation>
    <scope>NUCLEOTIDE SEQUENCE [LARGE SCALE GENOMIC DNA]</scope>
    <source>
        <strain evidence="2">DSM 44260</strain>
    </source>
</reference>
<proteinExistence type="predicted"/>
<dbReference type="AlphaFoldDB" id="A0A1H9RUD3"/>
<dbReference type="EMBL" id="FOGI01000005">
    <property type="protein sequence ID" value="SER76257.1"/>
    <property type="molecule type" value="Genomic_DNA"/>
</dbReference>
<dbReference type="STRING" id="155974.SAMN04487818_10595"/>
<name>A0A1H9RUD3_9PSEU</name>
<sequence>MRATNGRTYARKLGAGGEAVSGVQGRSLGSADDYRQSLIGLAESVAAHIGQFHLPHPGRIGAIYLSRSRACVEVDVDGIHAIGRICADLLAWYATLTNPTAMFAAAADDCEPRFRITGELHDGTRVAVEAHPNPDDVPADRSVMEIGQPVVDWLLSKADAGAAGDEET</sequence>
<dbReference type="Proteomes" id="UP000199051">
    <property type="component" value="Unassembled WGS sequence"/>
</dbReference>
<gene>
    <name evidence="1" type="ORF">SAMN04487818_10595</name>
</gene>